<sequence length="1280" mass="139610">MIARRHLPPLAAAEAWCAELPIGSLIRVSYEGGAMDHARIVLWPSRRRDARGRQRGKSTCWVLSADGDVWEEDLGGKSPATGPSGGSILGQVTGDPPDGRRLCRFLSLPSLGEILERAAECRETMLGRGQRESEGAEHVMLPDGVERPGREYFPFLMGERPWVLAEPVPGMPVGTVVDPLPEGVARAGSQALARLSGGGRWARLEQVDADAIVEWAAGRLEELRGLLGAAPLPAPAGSAVGGAEAPPPRAPVDHPGPDHLAAEVGLADEPDARRETAPEGPNNDVRTLWVDWGEQGERRKDFRRAVAESSNVEWDRHRLPSDRTCLHTCKMMMMSLNGSPRAWLERFLRGKGVASTDRVARELRVLCDILEEAGEFDQLNRGGWACLEVAALRLNLLVDAHGTSGAASYSNAKYLSPLTEVDQLVAPGLRSHVSRRAKEEYELLQGDRKAEAAALSALLKGCSIYDASGSPRRPIHDIDFHNLPTSYFDPLLKRSKKKCHSFLKDHVTRSLAGNFDAFGAGWPLFREKSDGHKMRMIVDARRASAWFNVPPSVQLLSCEGFGRVEVRLPEGVAIGSARAEELLGKFRLFLGITDVKGCFYRMRIPLSLAKFLSLPAAPAHVLGLAGQELEGARLGPDTLVSPCIGALPMGFSWSLFLAQGANEERVVSSNPWPGGDMTISERLLMSDRGPPLVIDVEPGRVGGAYVYVDNLGVDLDLHESSVTSSACEALGAKLDLELMRSGVSDGRVWKVCMGLGGLLARGRATGRALEMVLGHCAFCGLALRGSLSCWRASYRFIQRHYLEPARLWLEVMKEVRLFRGLLVLMVQDWWRPWNSCVLQTDASESGWGMAQLFWPLRVVEDVGRLPERARFRSAQGRPARESALAAASLVQDSSGMIRSVESVMHEDSSEPDALSAWDVDPDFAEVPWEWLRKGAWETVRSGAWRFPEGIFILEARALVKAVQRRLRGLSALVVRELPLPSRRQVPSDSDGRAGADGQAARKERHFAALDDRGANGQDPAGDGGEAAEGDSSSSGSDSGIERPRRSRVRMQQLRARGAQRRAKLNADAILAAQDAGVSPLGDLGRDAADAGEVPALPDLSCSRVGLKQEDILARADAEIDEMSSNDLTENCLLGEQSSYGDQTMAAWVSANPDFGRIGGRLLPCALRRLTPGRRRKALALPVWCGLAWKPVRRGHLRLALFLAAGVSTCSRPSTLLAAQRCDLAPPTTGASRHWALLTHSRKRREPSKRGHFDQACPLDSPCLQGWDAVFKSRHRYEHSS</sequence>
<feature type="compositionally biased region" description="Basic and acidic residues" evidence="1">
    <location>
        <begin position="989"/>
        <end position="1001"/>
    </location>
</feature>
<comment type="caution">
    <text evidence="2">The sequence shown here is derived from an EMBL/GenBank/DDBJ whole genome shotgun (WGS) entry which is preliminary data.</text>
</comment>
<protein>
    <submittedName>
        <fullName evidence="2">Uncharacterized protein</fullName>
    </submittedName>
</protein>
<feature type="region of interest" description="Disordered" evidence="1">
    <location>
        <begin position="982"/>
        <end position="1001"/>
    </location>
</feature>
<feature type="region of interest" description="Disordered" evidence="1">
    <location>
        <begin position="1007"/>
        <end position="1057"/>
    </location>
</feature>
<dbReference type="Proteomes" id="UP001189429">
    <property type="component" value="Unassembled WGS sequence"/>
</dbReference>
<feature type="region of interest" description="Disordered" evidence="1">
    <location>
        <begin position="236"/>
        <end position="261"/>
    </location>
</feature>
<gene>
    <name evidence="2" type="ORF">PCOR1329_LOCUS40826</name>
</gene>
<evidence type="ECO:0000313" key="2">
    <source>
        <dbReference type="EMBL" id="CAK0847687.1"/>
    </source>
</evidence>
<evidence type="ECO:0000256" key="1">
    <source>
        <dbReference type="SAM" id="MobiDB-lite"/>
    </source>
</evidence>
<feature type="region of interest" description="Disordered" evidence="1">
    <location>
        <begin position="73"/>
        <end position="94"/>
    </location>
</feature>
<evidence type="ECO:0000313" key="3">
    <source>
        <dbReference type="Proteomes" id="UP001189429"/>
    </source>
</evidence>
<proteinExistence type="predicted"/>
<reference evidence="2" key="1">
    <citation type="submission" date="2023-10" db="EMBL/GenBank/DDBJ databases">
        <authorList>
            <person name="Chen Y."/>
            <person name="Shah S."/>
            <person name="Dougan E. K."/>
            <person name="Thang M."/>
            <person name="Chan C."/>
        </authorList>
    </citation>
    <scope>NUCLEOTIDE SEQUENCE [LARGE SCALE GENOMIC DNA]</scope>
</reference>
<feature type="compositionally biased region" description="Basic and acidic residues" evidence="1">
    <location>
        <begin position="251"/>
        <end position="261"/>
    </location>
</feature>
<dbReference type="EMBL" id="CAUYUJ010014921">
    <property type="protein sequence ID" value="CAK0847687.1"/>
    <property type="molecule type" value="Genomic_DNA"/>
</dbReference>
<keyword evidence="3" id="KW-1185">Reference proteome</keyword>
<feature type="non-terminal residue" evidence="2">
    <location>
        <position position="1280"/>
    </location>
</feature>
<name>A0ABN9TNN2_9DINO</name>
<organism evidence="2 3">
    <name type="scientific">Prorocentrum cordatum</name>
    <dbReference type="NCBI Taxonomy" id="2364126"/>
    <lineage>
        <taxon>Eukaryota</taxon>
        <taxon>Sar</taxon>
        <taxon>Alveolata</taxon>
        <taxon>Dinophyceae</taxon>
        <taxon>Prorocentrales</taxon>
        <taxon>Prorocentraceae</taxon>
        <taxon>Prorocentrum</taxon>
    </lineage>
</organism>
<feature type="compositionally biased region" description="Low complexity" evidence="1">
    <location>
        <begin position="1029"/>
        <end position="1038"/>
    </location>
</feature>
<accession>A0ABN9TNN2</accession>